<dbReference type="PANTHER" id="PTHR32089">
    <property type="entry name" value="METHYL-ACCEPTING CHEMOTAXIS PROTEIN MCPB"/>
    <property type="match status" value="1"/>
</dbReference>
<protein>
    <submittedName>
        <fullName evidence="4">Methyl-accepting chemotaxis protein (MCP) signalling domain-containing protein</fullName>
    </submittedName>
</protein>
<accession>A0A1M4X6D1</accession>
<dbReference type="Pfam" id="PF00015">
    <property type="entry name" value="MCPsignal"/>
    <property type="match status" value="1"/>
</dbReference>
<evidence type="ECO:0000259" key="3">
    <source>
        <dbReference type="PROSITE" id="PS50111"/>
    </source>
</evidence>
<keyword evidence="1 2" id="KW-0807">Transducer</keyword>
<evidence type="ECO:0000313" key="4">
    <source>
        <dbReference type="EMBL" id="SHE89039.1"/>
    </source>
</evidence>
<dbReference type="PANTHER" id="PTHR32089:SF112">
    <property type="entry name" value="LYSOZYME-LIKE PROTEIN-RELATED"/>
    <property type="match status" value="1"/>
</dbReference>
<dbReference type="SUPFAM" id="SSF58104">
    <property type="entry name" value="Methyl-accepting chemotaxis protein (MCP) signaling domain"/>
    <property type="match status" value="1"/>
</dbReference>
<organism evidence="4 5">
    <name type="scientific">Desulfofundulus australicus DSM 11792</name>
    <dbReference type="NCBI Taxonomy" id="1121425"/>
    <lineage>
        <taxon>Bacteria</taxon>
        <taxon>Bacillati</taxon>
        <taxon>Bacillota</taxon>
        <taxon>Clostridia</taxon>
        <taxon>Eubacteriales</taxon>
        <taxon>Peptococcaceae</taxon>
        <taxon>Desulfofundulus</taxon>
    </lineage>
</organism>
<evidence type="ECO:0000256" key="1">
    <source>
        <dbReference type="ARBA" id="ARBA00023224"/>
    </source>
</evidence>
<dbReference type="SMART" id="SM00283">
    <property type="entry name" value="MA"/>
    <property type="match status" value="1"/>
</dbReference>
<keyword evidence="5" id="KW-1185">Reference proteome</keyword>
<sequence length="279" mass="29896">MPEYSPEIEKVLSMVPYLEELTDEYVGFAVCTRNEYVYYSAHKGQRLPIKPGDPIKPNTIAHAVINSGRRVVVTIPASVAGVGTAGYRGVGVPIKENGQVVGALIMGRAMYLEEKLQELTKKMKSSVELVAGGASRLAEAAGQLAAISAGLADNAEKVRKDIGEMNNIISLIIEVATQTHLLGLNAAIEAARAGEAGRGFNVVAGEIRKLAARTRSSAQDITMKLDRIKAHIETFNEHVQQIASVSQEQAASTQQINSAIQELNPIADDLVQAVARLIE</sequence>
<reference evidence="5" key="1">
    <citation type="submission" date="2016-11" db="EMBL/GenBank/DDBJ databases">
        <authorList>
            <person name="Varghese N."/>
            <person name="Submissions S."/>
        </authorList>
    </citation>
    <scope>NUCLEOTIDE SEQUENCE [LARGE SCALE GENOMIC DNA]</scope>
    <source>
        <strain evidence="5">DSM 11792</strain>
    </source>
</reference>
<dbReference type="OrthoDB" id="3192at2"/>
<gene>
    <name evidence="4" type="ORF">SAMN02745218_01011</name>
</gene>
<name>A0A1M4X6D1_9FIRM</name>
<dbReference type="AlphaFoldDB" id="A0A1M4X6D1"/>
<evidence type="ECO:0000313" key="5">
    <source>
        <dbReference type="Proteomes" id="UP000184196"/>
    </source>
</evidence>
<dbReference type="EMBL" id="FQUW01000010">
    <property type="protein sequence ID" value="SHE89039.1"/>
    <property type="molecule type" value="Genomic_DNA"/>
</dbReference>
<evidence type="ECO:0000256" key="2">
    <source>
        <dbReference type="PROSITE-ProRule" id="PRU00284"/>
    </source>
</evidence>
<feature type="domain" description="Methyl-accepting transducer" evidence="3">
    <location>
        <begin position="156"/>
        <end position="279"/>
    </location>
</feature>
<dbReference type="GO" id="GO:0007165">
    <property type="term" value="P:signal transduction"/>
    <property type="evidence" value="ECO:0007669"/>
    <property type="project" value="UniProtKB-KW"/>
</dbReference>
<dbReference type="InterPro" id="IPR004089">
    <property type="entry name" value="MCPsignal_dom"/>
</dbReference>
<dbReference type="Gene3D" id="1.10.287.950">
    <property type="entry name" value="Methyl-accepting chemotaxis protein"/>
    <property type="match status" value="1"/>
</dbReference>
<dbReference type="RefSeq" id="WP_073163663.1">
    <property type="nucleotide sequence ID" value="NZ_FQUW01000010.1"/>
</dbReference>
<dbReference type="Proteomes" id="UP000184196">
    <property type="component" value="Unassembled WGS sequence"/>
</dbReference>
<dbReference type="PROSITE" id="PS50111">
    <property type="entry name" value="CHEMOTAXIS_TRANSDUC_2"/>
    <property type="match status" value="1"/>
</dbReference>
<dbReference type="GO" id="GO:0016020">
    <property type="term" value="C:membrane"/>
    <property type="evidence" value="ECO:0007669"/>
    <property type="project" value="InterPro"/>
</dbReference>
<proteinExistence type="predicted"/>